<evidence type="ECO:0000313" key="8">
    <source>
        <dbReference type="Proteomes" id="UP000035642"/>
    </source>
</evidence>
<dbReference type="PANTHER" id="PTHR12801">
    <property type="entry name" value="RNA EXONUCLEASE REXO1 / RECO3 FAMILY MEMBER-RELATED"/>
    <property type="match status" value="1"/>
</dbReference>
<reference evidence="8" key="1">
    <citation type="submission" date="2012-09" db="EMBL/GenBank/DDBJ databases">
        <authorList>
            <person name="Martin A.A."/>
        </authorList>
    </citation>
    <scope>NUCLEOTIDE SEQUENCE</scope>
</reference>
<dbReference type="InterPro" id="IPR034922">
    <property type="entry name" value="REX1-like_exo"/>
</dbReference>
<evidence type="ECO:0000313" key="9">
    <source>
        <dbReference type="WBParaSite" id="ACAC_0000166701-mRNA-1"/>
    </source>
</evidence>
<dbReference type="CDD" id="cd06145">
    <property type="entry name" value="REX1_like"/>
    <property type="match status" value="1"/>
</dbReference>
<dbReference type="SMART" id="SM00479">
    <property type="entry name" value="EXOIII"/>
    <property type="match status" value="1"/>
</dbReference>
<dbReference type="InterPro" id="IPR013520">
    <property type="entry name" value="Ribonucl_H"/>
</dbReference>
<dbReference type="GO" id="GO:0005634">
    <property type="term" value="C:nucleus"/>
    <property type="evidence" value="ECO:0007669"/>
    <property type="project" value="UniProtKB-SubCell"/>
</dbReference>
<dbReference type="InterPro" id="IPR047021">
    <property type="entry name" value="REXO1/3/4-like"/>
</dbReference>
<evidence type="ECO:0000256" key="5">
    <source>
        <dbReference type="ARBA" id="ARBA00022839"/>
    </source>
</evidence>
<dbReference type="PANTHER" id="PTHR12801:SF115">
    <property type="entry name" value="FI18136P1-RELATED"/>
    <property type="match status" value="1"/>
</dbReference>
<dbReference type="Gene3D" id="3.30.420.10">
    <property type="entry name" value="Ribonuclease H-like superfamily/Ribonuclease H"/>
    <property type="match status" value="1"/>
</dbReference>
<keyword evidence="3" id="KW-0540">Nuclease</keyword>
<comment type="similarity">
    <text evidence="2">Belongs to the REXO1/REXO3 family.</text>
</comment>
<accession>A0A0K0CW79</accession>
<reference evidence="9" key="2">
    <citation type="submission" date="2017-02" db="UniProtKB">
        <authorList>
            <consortium name="WormBaseParasite"/>
        </authorList>
    </citation>
    <scope>IDENTIFICATION</scope>
</reference>
<dbReference type="InterPro" id="IPR036397">
    <property type="entry name" value="RNaseH_sf"/>
</dbReference>
<evidence type="ECO:0000256" key="3">
    <source>
        <dbReference type="ARBA" id="ARBA00022722"/>
    </source>
</evidence>
<evidence type="ECO:0000256" key="4">
    <source>
        <dbReference type="ARBA" id="ARBA00022801"/>
    </source>
</evidence>
<dbReference type="WBParaSite" id="ACAC_0000166701-mRNA-1">
    <property type="protein sequence ID" value="ACAC_0000166701-mRNA-1"/>
    <property type="gene ID" value="ACAC_0000166701"/>
</dbReference>
<proteinExistence type="inferred from homology"/>
<name>A0A0K0CW79_ANGCA</name>
<sequence>QYLFTVLSHDAVLAGRHVNDISIGVRKSSKESSNGLSENEFYNLLIKKNLNHRSLGRIKMVFGTFLFVLGNIASLQRRFSLLDLDRLCSRCHKEFRLDPKGKVVSAECIYHFKGLQRRGGKRLSLLFYSFVNRFILGCCVAEAHVSDTLNAEALREFTSTPVSSGESDPRNCKVYAMDCEMVYGVWGPELARVSVVDMNNKPVLDVIVKPRNTVIDYNTRFSGLTANQVESSTVDLAQNSLFELVNERSILIGHSLESDLKAMRLRHERVVDTAVVFEHRYITIMFRVGVAQWLLARCNIHGIDLRNVNTYEFIVTA</sequence>
<evidence type="ECO:0000259" key="7">
    <source>
        <dbReference type="SMART" id="SM00479"/>
    </source>
</evidence>
<keyword evidence="4" id="KW-0378">Hydrolase</keyword>
<dbReference type="SUPFAM" id="SSF53098">
    <property type="entry name" value="Ribonuclease H-like"/>
    <property type="match status" value="1"/>
</dbReference>
<evidence type="ECO:0000256" key="2">
    <source>
        <dbReference type="ARBA" id="ARBA00006357"/>
    </source>
</evidence>
<evidence type="ECO:0000256" key="1">
    <source>
        <dbReference type="ARBA" id="ARBA00004123"/>
    </source>
</evidence>
<feature type="domain" description="Exonuclease" evidence="7">
    <location>
        <begin position="173"/>
        <end position="308"/>
    </location>
</feature>
<comment type="subcellular location">
    <subcellularLocation>
        <location evidence="1">Nucleus</location>
    </subcellularLocation>
</comment>
<dbReference type="InterPro" id="IPR012337">
    <property type="entry name" value="RNaseH-like_sf"/>
</dbReference>
<dbReference type="Proteomes" id="UP000035642">
    <property type="component" value="Unassembled WGS sequence"/>
</dbReference>
<dbReference type="AlphaFoldDB" id="A0A0K0CW79"/>
<keyword evidence="8" id="KW-1185">Reference proteome</keyword>
<evidence type="ECO:0000256" key="6">
    <source>
        <dbReference type="ARBA" id="ARBA00023242"/>
    </source>
</evidence>
<organism evidence="8 9">
    <name type="scientific">Angiostrongylus cantonensis</name>
    <name type="common">Rat lungworm</name>
    <dbReference type="NCBI Taxonomy" id="6313"/>
    <lineage>
        <taxon>Eukaryota</taxon>
        <taxon>Metazoa</taxon>
        <taxon>Ecdysozoa</taxon>
        <taxon>Nematoda</taxon>
        <taxon>Chromadorea</taxon>
        <taxon>Rhabditida</taxon>
        <taxon>Rhabditina</taxon>
        <taxon>Rhabditomorpha</taxon>
        <taxon>Strongyloidea</taxon>
        <taxon>Metastrongylidae</taxon>
        <taxon>Angiostrongylus</taxon>
    </lineage>
</organism>
<protein>
    <submittedName>
        <fullName evidence="9">Exonuclease domain-containing protein</fullName>
    </submittedName>
</protein>
<dbReference type="STRING" id="6313.A0A0K0CW79"/>
<keyword evidence="6" id="KW-0539">Nucleus</keyword>
<dbReference type="GO" id="GO:0004527">
    <property type="term" value="F:exonuclease activity"/>
    <property type="evidence" value="ECO:0007669"/>
    <property type="project" value="UniProtKB-KW"/>
</dbReference>
<keyword evidence="5" id="KW-0269">Exonuclease</keyword>
<dbReference type="GO" id="GO:0003676">
    <property type="term" value="F:nucleic acid binding"/>
    <property type="evidence" value="ECO:0007669"/>
    <property type="project" value="InterPro"/>
</dbReference>